<organism evidence="7 8">
    <name type="scientific">Teladorsagia circumcincta</name>
    <name type="common">Brown stomach worm</name>
    <name type="synonym">Ostertagia circumcincta</name>
    <dbReference type="NCBI Taxonomy" id="45464"/>
    <lineage>
        <taxon>Eukaryota</taxon>
        <taxon>Metazoa</taxon>
        <taxon>Ecdysozoa</taxon>
        <taxon>Nematoda</taxon>
        <taxon>Chromadorea</taxon>
        <taxon>Rhabditida</taxon>
        <taxon>Rhabditina</taxon>
        <taxon>Rhabditomorpha</taxon>
        <taxon>Strongyloidea</taxon>
        <taxon>Trichostrongylidae</taxon>
        <taxon>Teladorsagia</taxon>
    </lineage>
</organism>
<evidence type="ECO:0000256" key="5">
    <source>
        <dbReference type="SAM" id="Phobius"/>
    </source>
</evidence>
<evidence type="ECO:0000256" key="4">
    <source>
        <dbReference type="ARBA" id="ARBA00023136"/>
    </source>
</evidence>
<feature type="transmembrane region" description="Helical" evidence="5">
    <location>
        <begin position="131"/>
        <end position="148"/>
    </location>
</feature>
<dbReference type="GO" id="GO:0022857">
    <property type="term" value="F:transmembrane transporter activity"/>
    <property type="evidence" value="ECO:0007669"/>
    <property type="project" value="InterPro"/>
</dbReference>
<keyword evidence="4 5" id="KW-0472">Membrane</keyword>
<proteinExistence type="predicted"/>
<dbReference type="InterPro" id="IPR020846">
    <property type="entry name" value="MFS_dom"/>
</dbReference>
<dbReference type="PANTHER" id="PTHR24064">
    <property type="entry name" value="SOLUTE CARRIER FAMILY 22 MEMBER"/>
    <property type="match status" value="1"/>
</dbReference>
<reference evidence="7 8" key="1">
    <citation type="submission" date="2015-09" db="EMBL/GenBank/DDBJ databases">
        <title>Draft genome of the parasitic nematode Teladorsagia circumcincta isolate WARC Sus (inbred).</title>
        <authorList>
            <person name="Mitreva M."/>
        </authorList>
    </citation>
    <scope>NUCLEOTIDE SEQUENCE [LARGE SCALE GENOMIC DNA]</scope>
    <source>
        <strain evidence="7 8">S</strain>
    </source>
</reference>
<dbReference type="EMBL" id="KZ345993">
    <property type="protein sequence ID" value="PIO71296.1"/>
    <property type="molecule type" value="Genomic_DNA"/>
</dbReference>
<sequence>MAEGPKRLDDYVVMGRYVVYVCILAELMILPQVSSMFYMMYAGASPSLASCDGVVFDSALEEQEVCTLFHEMGLENCTIPSLRYQFRSVNVEWNYFCESAKTIKNSISMQMIGVLIGSALFGQLSDSFGRRMGMLVTMTGMAIGWILVARSSNLTFFTVTRTAVGFFTGGSIS</sequence>
<dbReference type="PROSITE" id="PS50850">
    <property type="entry name" value="MFS"/>
    <property type="match status" value="1"/>
</dbReference>
<evidence type="ECO:0000256" key="3">
    <source>
        <dbReference type="ARBA" id="ARBA00022989"/>
    </source>
</evidence>
<evidence type="ECO:0000313" key="7">
    <source>
        <dbReference type="EMBL" id="PIO71296.1"/>
    </source>
</evidence>
<protein>
    <recommendedName>
        <fullName evidence="6">Major facilitator superfamily (MFS) profile domain-containing protein</fullName>
    </recommendedName>
</protein>
<dbReference type="Pfam" id="PF07690">
    <property type="entry name" value="MFS_1"/>
    <property type="match status" value="1"/>
</dbReference>
<dbReference type="SUPFAM" id="SSF103473">
    <property type="entry name" value="MFS general substrate transporter"/>
    <property type="match status" value="1"/>
</dbReference>
<dbReference type="InterPro" id="IPR011701">
    <property type="entry name" value="MFS"/>
</dbReference>
<keyword evidence="2 5" id="KW-0812">Transmembrane</keyword>
<evidence type="ECO:0000313" key="8">
    <source>
        <dbReference type="Proteomes" id="UP000230423"/>
    </source>
</evidence>
<keyword evidence="3 5" id="KW-1133">Transmembrane helix</keyword>
<keyword evidence="8" id="KW-1185">Reference proteome</keyword>
<dbReference type="InterPro" id="IPR036259">
    <property type="entry name" value="MFS_trans_sf"/>
</dbReference>
<feature type="domain" description="Major facilitator superfamily (MFS) profile" evidence="6">
    <location>
        <begin position="38"/>
        <end position="173"/>
    </location>
</feature>
<comment type="subcellular location">
    <subcellularLocation>
        <location evidence="1">Membrane</location>
        <topology evidence="1">Multi-pass membrane protein</topology>
    </subcellularLocation>
</comment>
<dbReference type="Proteomes" id="UP000230423">
    <property type="component" value="Unassembled WGS sequence"/>
</dbReference>
<gene>
    <name evidence="7" type="ORF">TELCIR_06811</name>
</gene>
<feature type="transmembrane region" description="Helical" evidence="5">
    <location>
        <begin position="17"/>
        <end position="38"/>
    </location>
</feature>
<evidence type="ECO:0000259" key="6">
    <source>
        <dbReference type="PROSITE" id="PS50850"/>
    </source>
</evidence>
<dbReference type="OrthoDB" id="3936150at2759"/>
<dbReference type="Gene3D" id="1.20.1250.20">
    <property type="entry name" value="MFS general substrate transporter like domains"/>
    <property type="match status" value="1"/>
</dbReference>
<evidence type="ECO:0000256" key="2">
    <source>
        <dbReference type="ARBA" id="ARBA00022692"/>
    </source>
</evidence>
<dbReference type="AlphaFoldDB" id="A0A2G9UMC0"/>
<accession>A0A2G9UMC0</accession>
<evidence type="ECO:0000256" key="1">
    <source>
        <dbReference type="ARBA" id="ARBA00004141"/>
    </source>
</evidence>
<dbReference type="GO" id="GO:0016020">
    <property type="term" value="C:membrane"/>
    <property type="evidence" value="ECO:0007669"/>
    <property type="project" value="UniProtKB-SubCell"/>
</dbReference>
<name>A0A2G9UMC0_TELCI</name>